<accession>A0A2P4Y116</accession>
<dbReference type="AlphaFoldDB" id="A0A2P4Y116"/>
<sequence>MTVLVVMTSEAWVAVISETWVAVTADSAVDLVVDSMALMMLFSGGSGEVEALEDLVATVLYVVVAMS</sequence>
<proteinExistence type="predicted"/>
<evidence type="ECO:0000313" key="2">
    <source>
        <dbReference type="Proteomes" id="UP000237271"/>
    </source>
</evidence>
<reference evidence="1 2" key="1">
    <citation type="journal article" date="2017" name="Genome Biol. Evol.">
        <title>Phytophthora megakarya and P. palmivora, closely related causal agents of cacao black pod rot, underwent increases in genome sizes and gene numbers by different mechanisms.</title>
        <authorList>
            <person name="Ali S.S."/>
            <person name="Shao J."/>
            <person name="Lary D.J."/>
            <person name="Kronmiller B."/>
            <person name="Shen D."/>
            <person name="Strem M.D."/>
            <person name="Amoako-Attah I."/>
            <person name="Akrofi A.Y."/>
            <person name="Begoude B.A."/>
            <person name="Ten Hoopen G.M."/>
            <person name="Coulibaly K."/>
            <person name="Kebe B.I."/>
            <person name="Melnick R.L."/>
            <person name="Guiltinan M.J."/>
            <person name="Tyler B.M."/>
            <person name="Meinhardt L.W."/>
            <person name="Bailey B.A."/>
        </authorList>
    </citation>
    <scope>NUCLEOTIDE SEQUENCE [LARGE SCALE GENOMIC DNA]</scope>
    <source>
        <strain evidence="2">sbr112.9</strain>
    </source>
</reference>
<organism evidence="1 2">
    <name type="scientific">Phytophthora palmivora</name>
    <dbReference type="NCBI Taxonomy" id="4796"/>
    <lineage>
        <taxon>Eukaryota</taxon>
        <taxon>Sar</taxon>
        <taxon>Stramenopiles</taxon>
        <taxon>Oomycota</taxon>
        <taxon>Peronosporomycetes</taxon>
        <taxon>Peronosporales</taxon>
        <taxon>Peronosporaceae</taxon>
        <taxon>Phytophthora</taxon>
    </lineage>
</organism>
<name>A0A2P4Y116_9STRA</name>
<comment type="caution">
    <text evidence="1">The sequence shown here is derived from an EMBL/GenBank/DDBJ whole genome shotgun (WGS) entry which is preliminary data.</text>
</comment>
<evidence type="ECO:0000313" key="1">
    <source>
        <dbReference type="EMBL" id="POM71496.1"/>
    </source>
</evidence>
<protein>
    <submittedName>
        <fullName evidence="1">Uncharacterized protein</fullName>
    </submittedName>
</protein>
<gene>
    <name evidence="1" type="ORF">PHPALM_11931</name>
</gene>
<dbReference type="EMBL" id="NCKW01006477">
    <property type="protein sequence ID" value="POM71496.1"/>
    <property type="molecule type" value="Genomic_DNA"/>
</dbReference>
<dbReference type="Proteomes" id="UP000237271">
    <property type="component" value="Unassembled WGS sequence"/>
</dbReference>
<keyword evidence="2" id="KW-1185">Reference proteome</keyword>